<dbReference type="InterPro" id="IPR013747">
    <property type="entry name" value="ACP_syn_III_C"/>
</dbReference>
<feature type="domain" description="Beta-ketoacyl-[acyl-carrier-protein] synthase III N-terminal" evidence="14">
    <location>
        <begin position="109"/>
        <end position="187"/>
    </location>
</feature>
<comment type="domain">
    <text evidence="12">The last Arg residue of the ACP-binding site is essential for the weak association between ACP/AcpP and FabH.</text>
</comment>
<comment type="subcellular location">
    <subcellularLocation>
        <location evidence="12">Cytoplasm</location>
    </subcellularLocation>
</comment>
<dbReference type="Pfam" id="PF08541">
    <property type="entry name" value="ACP_syn_III_C"/>
    <property type="match status" value="1"/>
</dbReference>
<comment type="catalytic activity">
    <reaction evidence="11">
        <text>malonyl-[ACP] + acetyl-CoA + H(+) = 3-oxobutanoyl-[ACP] + CO2 + CoA</text>
        <dbReference type="Rhea" id="RHEA:12080"/>
        <dbReference type="Rhea" id="RHEA-COMP:9623"/>
        <dbReference type="Rhea" id="RHEA-COMP:9625"/>
        <dbReference type="ChEBI" id="CHEBI:15378"/>
        <dbReference type="ChEBI" id="CHEBI:16526"/>
        <dbReference type="ChEBI" id="CHEBI:57287"/>
        <dbReference type="ChEBI" id="CHEBI:57288"/>
        <dbReference type="ChEBI" id="CHEBI:78449"/>
        <dbReference type="ChEBI" id="CHEBI:78450"/>
        <dbReference type="EC" id="2.3.1.180"/>
    </reaction>
    <physiologicalReaction direction="left-to-right" evidence="11">
        <dbReference type="Rhea" id="RHEA:12081"/>
    </physiologicalReaction>
</comment>
<evidence type="ECO:0000256" key="8">
    <source>
        <dbReference type="ARBA" id="ARBA00023160"/>
    </source>
</evidence>
<name>A0A445MUM9_9BACT</name>
<evidence type="ECO:0000256" key="12">
    <source>
        <dbReference type="HAMAP-Rule" id="MF_01815"/>
    </source>
</evidence>
<accession>A0A445MUM9</accession>
<reference evidence="15" key="1">
    <citation type="submission" date="2018-01" db="EMBL/GenBank/DDBJ databases">
        <authorList>
            <person name="Regsiter A."/>
            <person name="William W."/>
        </authorList>
    </citation>
    <scope>NUCLEOTIDE SEQUENCE</scope>
    <source>
        <strain evidence="15">TRIP AH-1</strain>
    </source>
</reference>
<feature type="domain" description="Beta-ketoacyl-[acyl-carrier-protein] synthase III C-terminal" evidence="13">
    <location>
        <begin position="239"/>
        <end position="328"/>
    </location>
</feature>
<comment type="similarity">
    <text evidence="2 12">Belongs to the thiolase-like superfamily. FabH family.</text>
</comment>
<dbReference type="InterPro" id="IPR013751">
    <property type="entry name" value="ACP_syn_III_N"/>
</dbReference>
<evidence type="ECO:0000256" key="9">
    <source>
        <dbReference type="ARBA" id="ARBA00023268"/>
    </source>
</evidence>
<evidence type="ECO:0000256" key="6">
    <source>
        <dbReference type="ARBA" id="ARBA00022832"/>
    </source>
</evidence>
<keyword evidence="9 12" id="KW-0511">Multifunctional enzyme</keyword>
<gene>
    <name evidence="12 15" type="primary">fabH</name>
    <name evidence="15" type="ORF">PITCH_A1690009</name>
</gene>
<dbReference type="NCBIfam" id="TIGR00747">
    <property type="entry name" value="fabH"/>
    <property type="match status" value="1"/>
</dbReference>
<dbReference type="HAMAP" id="MF_01815">
    <property type="entry name" value="FabH"/>
    <property type="match status" value="1"/>
</dbReference>
<dbReference type="GO" id="GO:0033818">
    <property type="term" value="F:beta-ketoacyl-acyl-carrier-protein synthase III activity"/>
    <property type="evidence" value="ECO:0007669"/>
    <property type="project" value="UniProtKB-UniRule"/>
</dbReference>
<evidence type="ECO:0000259" key="14">
    <source>
        <dbReference type="Pfam" id="PF08545"/>
    </source>
</evidence>
<dbReference type="SUPFAM" id="SSF53901">
    <property type="entry name" value="Thiolase-like"/>
    <property type="match status" value="1"/>
</dbReference>
<evidence type="ECO:0000259" key="13">
    <source>
        <dbReference type="Pfam" id="PF08541"/>
    </source>
</evidence>
<dbReference type="Pfam" id="PF08545">
    <property type="entry name" value="ACP_syn_III"/>
    <property type="match status" value="1"/>
</dbReference>
<evidence type="ECO:0000256" key="5">
    <source>
        <dbReference type="ARBA" id="ARBA00022679"/>
    </source>
</evidence>
<comment type="function">
    <text evidence="12">Catalyzes the condensation reaction of fatty acid synthesis by the addition to an acyl acceptor of two carbons from malonyl-ACP. Catalyzes the first condensation reaction which initiates fatty acid synthesis and may therefore play a role in governing the total rate of fatty acid production. Possesses both acetoacetyl-ACP synthase and acetyl transacylase activities. Its substrate specificity determines the biosynthesis of branched-chain and/or straight-chain of fatty acids.</text>
</comment>
<dbReference type="GO" id="GO:0005737">
    <property type="term" value="C:cytoplasm"/>
    <property type="evidence" value="ECO:0007669"/>
    <property type="project" value="UniProtKB-SubCell"/>
</dbReference>
<keyword evidence="7 12" id="KW-0443">Lipid metabolism</keyword>
<dbReference type="CDD" id="cd00830">
    <property type="entry name" value="KAS_III"/>
    <property type="match status" value="1"/>
</dbReference>
<dbReference type="NCBIfam" id="NF006829">
    <property type="entry name" value="PRK09352.1"/>
    <property type="match status" value="1"/>
</dbReference>
<evidence type="ECO:0000256" key="11">
    <source>
        <dbReference type="ARBA" id="ARBA00051096"/>
    </source>
</evidence>
<comment type="subunit">
    <text evidence="12">Homodimer.</text>
</comment>
<evidence type="ECO:0000256" key="4">
    <source>
        <dbReference type="ARBA" id="ARBA00022516"/>
    </source>
</evidence>
<feature type="active site" evidence="12">
    <location>
        <position position="115"/>
    </location>
</feature>
<keyword evidence="12" id="KW-0963">Cytoplasm</keyword>
<dbReference type="GO" id="GO:0004315">
    <property type="term" value="F:3-oxoacyl-[acyl-carrier-protein] synthase activity"/>
    <property type="evidence" value="ECO:0007669"/>
    <property type="project" value="InterPro"/>
</dbReference>
<keyword evidence="5 12" id="KW-0808">Transferase</keyword>
<keyword evidence="6 12" id="KW-0276">Fatty acid metabolism</keyword>
<sequence>MPKAHIVGTGSSVPRRVLTNFDLETIVDTSDKWITRRTGIVERRICSSAEKEGTADLGAQAALKAMEMAGIAPKDLDMIVVGTVTPDRQFPAAACMIQNQLKAENAFAFDISAGCSGFLYGLSLVNDTIRVGSCKNALVIGAERLSSITNWTDRGTCVLLADGAGAVVVSADTKKGGILSSHIQSDGSLWELLYSSYGNSFVPEILSGLDTKPFYLKMEGNRLFKRAVEYLTAIAEKALKENSLSCEDVALLVPHQANIRIIQAVAKNLNISMEKVFTNVEKYGNTSSASIPIALDEANRQGLLKKDDYLLLIAFGAGLTWASSMIRWSI</sequence>
<keyword evidence="4 12" id="KW-0444">Lipid biosynthesis</keyword>
<evidence type="ECO:0000313" key="15">
    <source>
        <dbReference type="EMBL" id="SPD73112.1"/>
    </source>
</evidence>
<feature type="region of interest" description="ACP-binding" evidence="12">
    <location>
        <begin position="256"/>
        <end position="260"/>
    </location>
</feature>
<feature type="active site" evidence="12">
    <location>
        <position position="255"/>
    </location>
</feature>
<evidence type="ECO:0000256" key="7">
    <source>
        <dbReference type="ARBA" id="ARBA00023098"/>
    </source>
</evidence>
<evidence type="ECO:0000256" key="2">
    <source>
        <dbReference type="ARBA" id="ARBA00008642"/>
    </source>
</evidence>
<dbReference type="GO" id="GO:0006633">
    <property type="term" value="P:fatty acid biosynthetic process"/>
    <property type="evidence" value="ECO:0007669"/>
    <property type="project" value="UniProtKB-UniRule"/>
</dbReference>
<dbReference type="PANTHER" id="PTHR43091">
    <property type="entry name" value="3-OXOACYL-[ACYL-CARRIER-PROTEIN] SYNTHASE"/>
    <property type="match status" value="1"/>
</dbReference>
<protein>
    <recommendedName>
        <fullName evidence="3 12">Beta-ketoacyl-[acyl-carrier-protein] synthase III</fullName>
        <shortName evidence="12">Beta-ketoacyl-ACP synthase III</shortName>
        <shortName evidence="12">KAS III</shortName>
        <ecNumber evidence="3 12">2.3.1.180</ecNumber>
    </recommendedName>
    <alternativeName>
        <fullName evidence="12">3-oxoacyl-[acyl-carrier-protein] synthase 3</fullName>
    </alternativeName>
    <alternativeName>
        <fullName evidence="12">3-oxoacyl-[acyl-carrier-protein] synthase III</fullName>
    </alternativeName>
</protein>
<comment type="pathway">
    <text evidence="1 12">Lipid metabolism; fatty acid biosynthesis.</text>
</comment>
<dbReference type="EC" id="2.3.1.180" evidence="3 12"/>
<dbReference type="FunFam" id="3.40.47.10:FF:000004">
    <property type="entry name" value="3-oxoacyl-[acyl-carrier-protein] synthase 3"/>
    <property type="match status" value="1"/>
</dbReference>
<keyword evidence="10 12" id="KW-0012">Acyltransferase</keyword>
<evidence type="ECO:0000256" key="10">
    <source>
        <dbReference type="ARBA" id="ARBA00023315"/>
    </source>
</evidence>
<keyword evidence="8 12" id="KW-0275">Fatty acid biosynthesis</keyword>
<evidence type="ECO:0000256" key="1">
    <source>
        <dbReference type="ARBA" id="ARBA00005194"/>
    </source>
</evidence>
<evidence type="ECO:0000256" key="3">
    <source>
        <dbReference type="ARBA" id="ARBA00012333"/>
    </source>
</evidence>
<dbReference type="Gene3D" id="3.40.47.10">
    <property type="match status" value="1"/>
</dbReference>
<dbReference type="EMBL" id="OJIN01000078">
    <property type="protein sequence ID" value="SPD73112.1"/>
    <property type="molecule type" value="Genomic_DNA"/>
</dbReference>
<dbReference type="UniPathway" id="UPA00094"/>
<organism evidence="15">
    <name type="scientific">uncultured Desulfobacterium sp</name>
    <dbReference type="NCBI Taxonomy" id="201089"/>
    <lineage>
        <taxon>Bacteria</taxon>
        <taxon>Pseudomonadati</taxon>
        <taxon>Thermodesulfobacteriota</taxon>
        <taxon>Desulfobacteria</taxon>
        <taxon>Desulfobacterales</taxon>
        <taxon>Desulfobacteriaceae</taxon>
        <taxon>Desulfobacterium</taxon>
        <taxon>environmental samples</taxon>
    </lineage>
</organism>
<feature type="active site" evidence="12">
    <location>
        <position position="285"/>
    </location>
</feature>
<dbReference type="AlphaFoldDB" id="A0A445MUM9"/>
<dbReference type="PANTHER" id="PTHR43091:SF1">
    <property type="entry name" value="BETA-KETOACYL-[ACYL-CARRIER-PROTEIN] SYNTHASE III, CHLOROPLASTIC"/>
    <property type="match status" value="1"/>
</dbReference>
<dbReference type="InterPro" id="IPR016039">
    <property type="entry name" value="Thiolase-like"/>
</dbReference>
<dbReference type="InterPro" id="IPR004655">
    <property type="entry name" value="FabH"/>
</dbReference>
<proteinExistence type="inferred from homology"/>